<evidence type="ECO:0000313" key="4">
    <source>
        <dbReference type="Proteomes" id="UP000187203"/>
    </source>
</evidence>
<dbReference type="Pfam" id="PF14368">
    <property type="entry name" value="LTP_2"/>
    <property type="match status" value="2"/>
</dbReference>
<feature type="domain" description="Bifunctional inhibitor/plant lipid transfer protein/seed storage helical" evidence="2">
    <location>
        <begin position="12"/>
        <end position="106"/>
    </location>
</feature>
<dbReference type="Proteomes" id="UP000187203">
    <property type="component" value="Unassembled WGS sequence"/>
</dbReference>
<dbReference type="EMBL" id="AWUE01011115">
    <property type="protein sequence ID" value="OMP10978.1"/>
    <property type="molecule type" value="Genomic_DNA"/>
</dbReference>
<dbReference type="SUPFAM" id="SSF47699">
    <property type="entry name" value="Bifunctional inhibitor/lipid-transfer protein/seed storage 2S albumin"/>
    <property type="match status" value="1"/>
</dbReference>
<dbReference type="OrthoDB" id="653734at2759"/>
<dbReference type="Gene3D" id="1.10.110.10">
    <property type="entry name" value="Plant lipid-transfer and hydrophobic proteins"/>
    <property type="match status" value="1"/>
</dbReference>
<dbReference type="CDD" id="cd04660">
    <property type="entry name" value="nsLTP_like"/>
    <property type="match status" value="1"/>
</dbReference>
<comment type="caution">
    <text evidence="3">The sequence shown here is derived from an EMBL/GenBank/DDBJ whole genome shotgun (WGS) entry which is preliminary data.</text>
</comment>
<keyword evidence="1" id="KW-0732">Signal</keyword>
<dbReference type="STRING" id="93759.A0A1R3KVB2"/>
<gene>
    <name evidence="3" type="ORF">COLO4_04118</name>
</gene>
<proteinExistence type="predicted"/>
<keyword evidence="4" id="KW-1185">Reference proteome</keyword>
<dbReference type="PANTHER" id="PTHR33286">
    <property type="entry name" value="BIFUNCTIONAL INHIBITOR/LIPID-TRANSFER PROTEIN/SEED STORAGE 2S ALBUMIN SUPERFAMILY PROTEIN"/>
    <property type="match status" value="1"/>
</dbReference>
<sequence>MASANSFRFLTLAIMVIFGALILENSRVSADCQIDIPGLIVQCKDYVKIKGPKVPPSQGCCGVVTKLDIPCVCKLVTPEIEKIVSMDKVVYVARTCGLTVPAGLKCGNLERKEEKGHGKFYNNQVGGLDNGDGGANLGRRQDGGGVRPRRRVWELECCGAINSVGMNCTCKIITKEIEKIISMEKLVIVAATCGQPLPKGTQCGSYKVPAMA</sequence>
<dbReference type="AlphaFoldDB" id="A0A1R3KVB2"/>
<dbReference type="InterPro" id="IPR036312">
    <property type="entry name" value="Bifun_inhib/LTP/seed_sf"/>
</dbReference>
<dbReference type="InterPro" id="IPR016140">
    <property type="entry name" value="Bifunc_inhib/LTP/seed_store"/>
</dbReference>
<protein>
    <recommendedName>
        <fullName evidence="2">Bifunctional inhibitor/plant lipid transfer protein/seed storage helical domain-containing protein</fullName>
    </recommendedName>
</protein>
<evidence type="ECO:0000259" key="2">
    <source>
        <dbReference type="Pfam" id="PF14368"/>
    </source>
</evidence>
<feature type="domain" description="Bifunctional inhibitor/plant lipid transfer protein/seed storage helical" evidence="2">
    <location>
        <begin position="156"/>
        <end position="203"/>
    </location>
</feature>
<evidence type="ECO:0000256" key="1">
    <source>
        <dbReference type="SAM" id="SignalP"/>
    </source>
</evidence>
<accession>A0A1R3KVB2</accession>
<dbReference type="PANTHER" id="PTHR33286:SF1">
    <property type="entry name" value="OS01G0800600 PROTEIN"/>
    <property type="match status" value="1"/>
</dbReference>
<dbReference type="InterPro" id="IPR044741">
    <property type="entry name" value="NsLTP-like"/>
</dbReference>
<reference evidence="4" key="1">
    <citation type="submission" date="2013-09" db="EMBL/GenBank/DDBJ databases">
        <title>Corchorus olitorius genome sequencing.</title>
        <authorList>
            <person name="Alam M."/>
            <person name="Haque M.S."/>
            <person name="Islam M.S."/>
            <person name="Emdad E.M."/>
            <person name="Islam M.M."/>
            <person name="Ahmed B."/>
            <person name="Halim A."/>
            <person name="Hossen Q.M.M."/>
            <person name="Hossain M.Z."/>
            <person name="Ahmed R."/>
            <person name="Khan M.M."/>
            <person name="Islam R."/>
            <person name="Rashid M.M."/>
            <person name="Khan S.A."/>
            <person name="Rahman M.S."/>
            <person name="Alam M."/>
            <person name="Yahiya A.S."/>
            <person name="Khan M.S."/>
            <person name="Azam M.S."/>
            <person name="Haque T."/>
            <person name="Lashkar M.Z.H."/>
            <person name="Akhand A.I."/>
            <person name="Morshed G."/>
            <person name="Roy S."/>
            <person name="Uddin K.S."/>
            <person name="Rabeya T."/>
            <person name="Hossain A.S."/>
            <person name="Chowdhury A."/>
            <person name="Snigdha A.R."/>
            <person name="Mortoza M.S."/>
            <person name="Matin S.A."/>
            <person name="Hoque S.M.E."/>
            <person name="Islam M.K."/>
            <person name="Roy D.K."/>
            <person name="Haider R."/>
            <person name="Moosa M.M."/>
            <person name="Elias S.M."/>
            <person name="Hasan A.M."/>
            <person name="Jahan S."/>
            <person name="Shafiuddin M."/>
            <person name="Mahmood N."/>
            <person name="Shommy N.S."/>
        </authorList>
    </citation>
    <scope>NUCLEOTIDE SEQUENCE [LARGE SCALE GENOMIC DNA]</scope>
    <source>
        <strain evidence="4">cv. O-4</strain>
    </source>
</reference>
<organism evidence="3 4">
    <name type="scientific">Corchorus olitorius</name>
    <dbReference type="NCBI Taxonomy" id="93759"/>
    <lineage>
        <taxon>Eukaryota</taxon>
        <taxon>Viridiplantae</taxon>
        <taxon>Streptophyta</taxon>
        <taxon>Embryophyta</taxon>
        <taxon>Tracheophyta</taxon>
        <taxon>Spermatophyta</taxon>
        <taxon>Magnoliopsida</taxon>
        <taxon>eudicotyledons</taxon>
        <taxon>Gunneridae</taxon>
        <taxon>Pentapetalae</taxon>
        <taxon>rosids</taxon>
        <taxon>malvids</taxon>
        <taxon>Malvales</taxon>
        <taxon>Malvaceae</taxon>
        <taxon>Grewioideae</taxon>
        <taxon>Apeibeae</taxon>
        <taxon>Corchorus</taxon>
    </lineage>
</organism>
<feature type="chain" id="PRO_5012684070" description="Bifunctional inhibitor/plant lipid transfer protein/seed storage helical domain-containing protein" evidence="1">
    <location>
        <begin position="31"/>
        <end position="212"/>
    </location>
</feature>
<evidence type="ECO:0000313" key="3">
    <source>
        <dbReference type="EMBL" id="OMP10978.1"/>
    </source>
</evidence>
<feature type="signal peptide" evidence="1">
    <location>
        <begin position="1"/>
        <end position="30"/>
    </location>
</feature>
<name>A0A1R3KVB2_9ROSI</name>